<protein>
    <submittedName>
        <fullName evidence="8">Ferredoxin</fullName>
    </submittedName>
</protein>
<evidence type="ECO:0000313" key="8">
    <source>
        <dbReference type="EMBL" id="ALK02276.1"/>
    </source>
</evidence>
<dbReference type="InterPro" id="IPR051269">
    <property type="entry name" value="Fe-S_cluster_ET"/>
</dbReference>
<evidence type="ECO:0000256" key="7">
    <source>
        <dbReference type="ARBA" id="ARBA00023291"/>
    </source>
</evidence>
<dbReference type="PANTHER" id="PTHR36923">
    <property type="entry name" value="FERREDOXIN"/>
    <property type="match status" value="1"/>
</dbReference>
<dbReference type="Gene3D" id="3.30.70.20">
    <property type="match status" value="1"/>
</dbReference>
<dbReference type="SUPFAM" id="SSF54862">
    <property type="entry name" value="4Fe-4S ferredoxins"/>
    <property type="match status" value="1"/>
</dbReference>
<evidence type="ECO:0000256" key="1">
    <source>
        <dbReference type="ARBA" id="ARBA00001927"/>
    </source>
</evidence>
<organism evidence="8">
    <name type="scientific">Streptomyces sp. FXJ7.388</name>
    <dbReference type="NCBI Taxonomy" id="683271"/>
    <lineage>
        <taxon>Bacteria</taxon>
        <taxon>Bacillati</taxon>
        <taxon>Actinomycetota</taxon>
        <taxon>Actinomycetes</taxon>
        <taxon>Kitasatosporales</taxon>
        <taxon>Streptomycetaceae</taxon>
        <taxon>Streptomyces</taxon>
    </lineage>
</organism>
<comment type="cofactor">
    <cofactor evidence="1">
        <name>[3Fe-4S] cluster</name>
        <dbReference type="ChEBI" id="CHEBI:21137"/>
    </cofactor>
</comment>
<keyword evidence="5" id="KW-0408">Iron</keyword>
<proteinExistence type="predicted"/>
<keyword evidence="2" id="KW-0813">Transport</keyword>
<dbReference type="PANTHER" id="PTHR36923:SF3">
    <property type="entry name" value="FERREDOXIN"/>
    <property type="match status" value="1"/>
</dbReference>
<dbReference type="AlphaFoldDB" id="A0A0N7IS61"/>
<keyword evidence="6" id="KW-0411">Iron-sulfur</keyword>
<dbReference type="Pfam" id="PF13370">
    <property type="entry name" value="Fer4_13"/>
    <property type="match status" value="1"/>
</dbReference>
<keyword evidence="4" id="KW-0249">Electron transport</keyword>
<reference evidence="8" key="1">
    <citation type="submission" date="2015-04" db="EMBL/GenBank/DDBJ databases">
        <title>Activation and comparative analysis of cryptic xiamycin gene cluster from strict marine-derived Streptomyces sp. fxj 7.388.</title>
        <authorList>
            <person name="Yue C."/>
            <person name="Liu N."/>
            <person name="Lv Y."/>
            <person name="Liu M."/>
            <person name="Huang Y."/>
        </authorList>
    </citation>
    <scope>NUCLEOTIDE SEQUENCE</scope>
    <source>
        <strain evidence="8">FXJ7.388</strain>
    </source>
</reference>
<name>A0A0N7IS61_9ACTN</name>
<keyword evidence="3" id="KW-0479">Metal-binding</keyword>
<dbReference type="EMBL" id="KR230088">
    <property type="protein sequence ID" value="ALK02276.1"/>
    <property type="molecule type" value="Genomic_DNA"/>
</dbReference>
<evidence type="ECO:0000256" key="4">
    <source>
        <dbReference type="ARBA" id="ARBA00022982"/>
    </source>
</evidence>
<evidence type="ECO:0000256" key="3">
    <source>
        <dbReference type="ARBA" id="ARBA00022723"/>
    </source>
</evidence>
<accession>A0A0N7IS61</accession>
<evidence type="ECO:0000256" key="2">
    <source>
        <dbReference type="ARBA" id="ARBA00022448"/>
    </source>
</evidence>
<dbReference type="GO" id="GO:0046872">
    <property type="term" value="F:metal ion binding"/>
    <property type="evidence" value="ECO:0007669"/>
    <property type="project" value="UniProtKB-KW"/>
</dbReference>
<evidence type="ECO:0000256" key="6">
    <source>
        <dbReference type="ARBA" id="ARBA00023014"/>
    </source>
</evidence>
<sequence length="86" mass="9108">MTRQEAETAMKGETAMTVETDTGRCIAVGNCAAIAPAVFDQSDEDGTVLLLDAAPPEREHEPVREAALRCPAAVITLHENTPASDE</sequence>
<dbReference type="GO" id="GO:0051538">
    <property type="term" value="F:3 iron, 4 sulfur cluster binding"/>
    <property type="evidence" value="ECO:0007669"/>
    <property type="project" value="UniProtKB-KW"/>
</dbReference>
<keyword evidence="7" id="KW-0003">3Fe-4S</keyword>
<evidence type="ECO:0000256" key="5">
    <source>
        <dbReference type="ARBA" id="ARBA00023004"/>
    </source>
</evidence>